<keyword evidence="1" id="KW-0732">Signal</keyword>
<evidence type="ECO:0000313" key="4">
    <source>
        <dbReference type="Proteomes" id="UP001174677"/>
    </source>
</evidence>
<dbReference type="Gene3D" id="3.40.50.1820">
    <property type="entry name" value="alpha/beta hydrolase"/>
    <property type="match status" value="1"/>
</dbReference>
<dbReference type="Pfam" id="PF12697">
    <property type="entry name" value="Abhydrolase_6"/>
    <property type="match status" value="1"/>
</dbReference>
<feature type="domain" description="AB hydrolase-1" evidence="2">
    <location>
        <begin position="33"/>
        <end position="272"/>
    </location>
</feature>
<accession>A0ABQ9KFI5</accession>
<keyword evidence="4" id="KW-1185">Reference proteome</keyword>
<dbReference type="PANTHER" id="PTHR10992">
    <property type="entry name" value="METHYLESTERASE FAMILY MEMBER"/>
    <property type="match status" value="1"/>
</dbReference>
<dbReference type="EMBL" id="JARPOI010000018">
    <property type="protein sequence ID" value="KAJ9135599.1"/>
    <property type="molecule type" value="Genomic_DNA"/>
</dbReference>
<dbReference type="Proteomes" id="UP001174677">
    <property type="component" value="Chromosome 18"/>
</dbReference>
<reference evidence="3 4" key="1">
    <citation type="journal article" date="2023" name="Plant Biotechnol. J.">
        <title>Chromosome-level wild Hevea brasiliensis genome provides new tools for genomic-assisted breeding and valuable loci to elevate rubber yield.</title>
        <authorList>
            <person name="Cheng H."/>
            <person name="Song X."/>
            <person name="Hu Y."/>
            <person name="Wu T."/>
            <person name="Yang Q."/>
            <person name="An Z."/>
            <person name="Feng S."/>
            <person name="Deng Z."/>
            <person name="Wu W."/>
            <person name="Zeng X."/>
            <person name="Tu M."/>
            <person name="Wang X."/>
            <person name="Huang H."/>
        </authorList>
    </citation>
    <scope>NUCLEOTIDE SEQUENCE [LARGE SCALE GENOMIC DNA]</scope>
    <source>
        <strain evidence="3">MT/VB/25A 57/8</strain>
    </source>
</reference>
<name>A0ABQ9KFI5_HEVBR</name>
<organism evidence="3 4">
    <name type="scientific">Hevea brasiliensis</name>
    <name type="common">Para rubber tree</name>
    <name type="synonym">Siphonia brasiliensis</name>
    <dbReference type="NCBI Taxonomy" id="3981"/>
    <lineage>
        <taxon>Eukaryota</taxon>
        <taxon>Viridiplantae</taxon>
        <taxon>Streptophyta</taxon>
        <taxon>Embryophyta</taxon>
        <taxon>Tracheophyta</taxon>
        <taxon>Spermatophyta</taxon>
        <taxon>Magnoliopsida</taxon>
        <taxon>eudicotyledons</taxon>
        <taxon>Gunneridae</taxon>
        <taxon>Pentapetalae</taxon>
        <taxon>rosids</taxon>
        <taxon>fabids</taxon>
        <taxon>Malpighiales</taxon>
        <taxon>Euphorbiaceae</taxon>
        <taxon>Crotonoideae</taxon>
        <taxon>Micrandreae</taxon>
        <taxon>Hevea</taxon>
    </lineage>
</organism>
<proteinExistence type="predicted"/>
<protein>
    <recommendedName>
        <fullName evidence="2">AB hydrolase-1 domain-containing protein</fullName>
    </recommendedName>
</protein>
<comment type="caution">
    <text evidence="3">The sequence shown here is derived from an EMBL/GenBank/DDBJ whole genome shotgun (WGS) entry which is preliminary data.</text>
</comment>
<dbReference type="InterPro" id="IPR045889">
    <property type="entry name" value="MES/HNL"/>
</dbReference>
<dbReference type="PANTHER" id="PTHR10992:SF1002">
    <property type="entry name" value="SALICYLIC ACID-BINDING PROTEIN 2-LIKE"/>
    <property type="match status" value="1"/>
</dbReference>
<dbReference type="InterPro" id="IPR000073">
    <property type="entry name" value="AB_hydrolase_1"/>
</dbReference>
<gene>
    <name evidence="3" type="ORF">P3X46_032765</name>
</gene>
<evidence type="ECO:0000256" key="1">
    <source>
        <dbReference type="SAM" id="SignalP"/>
    </source>
</evidence>
<dbReference type="InterPro" id="IPR029058">
    <property type="entry name" value="AB_hydrolase_fold"/>
</dbReference>
<evidence type="ECO:0000313" key="3">
    <source>
        <dbReference type="EMBL" id="KAJ9135599.1"/>
    </source>
</evidence>
<feature type="signal peptide" evidence="1">
    <location>
        <begin position="1"/>
        <end position="19"/>
    </location>
</feature>
<evidence type="ECO:0000259" key="2">
    <source>
        <dbReference type="Pfam" id="PF12697"/>
    </source>
</evidence>
<feature type="chain" id="PRO_5046653881" description="AB hydrolase-1 domain-containing protein" evidence="1">
    <location>
        <begin position="20"/>
        <end position="285"/>
    </location>
</feature>
<dbReference type="SUPFAM" id="SSF53474">
    <property type="entry name" value="alpha/beta-Hydrolases"/>
    <property type="match status" value="1"/>
</dbReference>
<sequence>MIFLSLLILLLTMGKESLSTPPPQPLPALGKHFVLIHGAGHGAWSWYKLVPLLRLSGHNVTAIDLAASGIHLQQAKTLRSVSDYLRPLRDFLAALPPQERVILVGHSFGGVALSQAMERFPEKISVAVFLTALMPGPSFNISTLFKEFSSGQLPELDNHYAYDDGPNDPPTTEFFGPIFLKNVLYQLSPLEDWTLATYLVRPRRLFSYEDMSREILLTTDKYGSVRKVFIIAEEDLIIKKDFQQLMIQKNPPNEAQTVLGSDHMVMMSKPMDLCTILLQIADKYV</sequence>